<proteinExistence type="predicted"/>
<evidence type="ECO:0000313" key="2">
    <source>
        <dbReference type="EMBL" id="MDT8975558.1"/>
    </source>
</evidence>
<evidence type="ECO:0000256" key="1">
    <source>
        <dbReference type="SAM" id="Phobius"/>
    </source>
</evidence>
<dbReference type="InterPro" id="IPR048136">
    <property type="entry name" value="STM3941-like"/>
</dbReference>
<accession>A0AAJ2JRA9</accession>
<keyword evidence="1" id="KW-0472">Membrane</keyword>
<organism evidence="2 3">
    <name type="scientific">Paenibacillus suaedae</name>
    <dbReference type="NCBI Taxonomy" id="3077233"/>
    <lineage>
        <taxon>Bacteria</taxon>
        <taxon>Bacillati</taxon>
        <taxon>Bacillota</taxon>
        <taxon>Bacilli</taxon>
        <taxon>Bacillales</taxon>
        <taxon>Paenibacillaceae</taxon>
        <taxon>Paenibacillus</taxon>
    </lineage>
</organism>
<reference evidence="3" key="1">
    <citation type="submission" date="2023-09" db="EMBL/GenBank/DDBJ databases">
        <title>Paenibacillus sp. chi10 Genome sequencing and assembly.</title>
        <authorList>
            <person name="Kim I."/>
        </authorList>
    </citation>
    <scope>NUCLEOTIDE SEQUENCE [LARGE SCALE GENOMIC DNA]</scope>
    <source>
        <strain evidence="3">chi10</strain>
    </source>
</reference>
<name>A0AAJ2JRA9_9BACL</name>
<dbReference type="Proteomes" id="UP001250538">
    <property type="component" value="Unassembled WGS sequence"/>
</dbReference>
<feature type="transmembrane region" description="Helical" evidence="1">
    <location>
        <begin position="21"/>
        <end position="40"/>
    </location>
</feature>
<comment type="caution">
    <text evidence="2">The sequence shown here is derived from an EMBL/GenBank/DDBJ whole genome shotgun (WGS) entry which is preliminary data.</text>
</comment>
<keyword evidence="1" id="KW-1133">Transmembrane helix</keyword>
<evidence type="ECO:0000313" key="3">
    <source>
        <dbReference type="Proteomes" id="UP001250538"/>
    </source>
</evidence>
<dbReference type="NCBIfam" id="NF041635">
    <property type="entry name" value="STM3941_fam"/>
    <property type="match status" value="1"/>
</dbReference>
<keyword evidence="3" id="KW-1185">Reference proteome</keyword>
<protein>
    <submittedName>
        <fullName evidence="2">STM3941 family protein</fullName>
    </submittedName>
</protein>
<keyword evidence="1" id="KW-0812">Transmembrane</keyword>
<sequence>MMGKYEPAPHDIVIYPSKRKLIVMFLCSIVFIAIGMVMLMQNEGGVVFLGGVSVVFFGMSGVYCAYRMLVPKPAVILTADAFYDQASLGAAGRVSWSEVEEIKVYDMMGQSFLGVKMANPEEFLARCPGWKRSLMSANRAFVDTQINIPKVGIRDSLEQVAQEMLVRWDRAKSQHTLANKRRAGNLSG</sequence>
<feature type="transmembrane region" description="Helical" evidence="1">
    <location>
        <begin position="46"/>
        <end position="66"/>
    </location>
</feature>
<dbReference type="RefSeq" id="WP_315743636.1">
    <property type="nucleotide sequence ID" value="NZ_JAVYAA010000001.1"/>
</dbReference>
<gene>
    <name evidence="2" type="ORF">RQP50_04785</name>
</gene>
<dbReference type="EMBL" id="JAVYAA010000001">
    <property type="protein sequence ID" value="MDT8975558.1"/>
    <property type="molecule type" value="Genomic_DNA"/>
</dbReference>
<dbReference type="AlphaFoldDB" id="A0AAJ2JRA9"/>